<feature type="transmembrane region" description="Helical" evidence="1">
    <location>
        <begin position="45"/>
        <end position="65"/>
    </location>
</feature>
<dbReference type="OrthoDB" id="5917822at2759"/>
<name>A0A4U5LQJ9_STECR</name>
<comment type="caution">
    <text evidence="2">The sequence shown here is derived from an EMBL/GenBank/DDBJ whole genome shotgun (WGS) entry which is preliminary data.</text>
</comment>
<protein>
    <submittedName>
        <fullName evidence="2">Uncharacterized protein</fullName>
    </submittedName>
</protein>
<gene>
    <name evidence="2" type="ORF">L596_029700</name>
</gene>
<evidence type="ECO:0000313" key="3">
    <source>
        <dbReference type="Proteomes" id="UP000298663"/>
    </source>
</evidence>
<evidence type="ECO:0000256" key="1">
    <source>
        <dbReference type="SAM" id="Phobius"/>
    </source>
</evidence>
<organism evidence="2 3">
    <name type="scientific">Steinernema carpocapsae</name>
    <name type="common">Entomopathogenic nematode</name>
    <dbReference type="NCBI Taxonomy" id="34508"/>
    <lineage>
        <taxon>Eukaryota</taxon>
        <taxon>Metazoa</taxon>
        <taxon>Ecdysozoa</taxon>
        <taxon>Nematoda</taxon>
        <taxon>Chromadorea</taxon>
        <taxon>Rhabditida</taxon>
        <taxon>Tylenchina</taxon>
        <taxon>Panagrolaimomorpha</taxon>
        <taxon>Strongyloidoidea</taxon>
        <taxon>Steinernematidae</taxon>
        <taxon>Steinernema</taxon>
    </lineage>
</organism>
<proteinExistence type="predicted"/>
<feature type="transmembrane region" description="Helical" evidence="1">
    <location>
        <begin position="140"/>
        <end position="163"/>
    </location>
</feature>
<dbReference type="AlphaFoldDB" id="A0A4U5LQJ9"/>
<feature type="transmembrane region" description="Helical" evidence="1">
    <location>
        <begin position="114"/>
        <end position="134"/>
    </location>
</feature>
<feature type="transmembrane region" description="Helical" evidence="1">
    <location>
        <begin position="311"/>
        <end position="334"/>
    </location>
</feature>
<reference evidence="2 3" key="1">
    <citation type="journal article" date="2015" name="Genome Biol.">
        <title>Comparative genomics of Steinernema reveals deeply conserved gene regulatory networks.</title>
        <authorList>
            <person name="Dillman A.R."/>
            <person name="Macchietto M."/>
            <person name="Porter C.F."/>
            <person name="Rogers A."/>
            <person name="Williams B."/>
            <person name="Antoshechkin I."/>
            <person name="Lee M.M."/>
            <person name="Goodwin Z."/>
            <person name="Lu X."/>
            <person name="Lewis E.E."/>
            <person name="Goodrich-Blair H."/>
            <person name="Stock S.P."/>
            <person name="Adams B.J."/>
            <person name="Sternberg P.W."/>
            <person name="Mortazavi A."/>
        </authorList>
    </citation>
    <scope>NUCLEOTIDE SEQUENCE [LARGE SCALE GENOMIC DNA]</scope>
    <source>
        <strain evidence="2 3">ALL</strain>
    </source>
</reference>
<dbReference type="Proteomes" id="UP000298663">
    <property type="component" value="Unassembled WGS sequence"/>
</dbReference>
<keyword evidence="3" id="KW-1185">Reference proteome</keyword>
<accession>A0A4U5LQJ9</accession>
<evidence type="ECO:0000313" key="2">
    <source>
        <dbReference type="EMBL" id="TKR58224.1"/>
    </source>
</evidence>
<dbReference type="EMBL" id="AZBU02000013">
    <property type="protein sequence ID" value="TKR58224.1"/>
    <property type="molecule type" value="Genomic_DNA"/>
</dbReference>
<keyword evidence="1" id="KW-1133">Transmembrane helix</keyword>
<sequence>MPSSVTQKAKSGNVLALLDTFYSSGFATVTTPSNPMLKGRTLHTLYAFSFLVYSTNCFCDWVHVYCTLRGFVTTFPLKTWLVIVLVTAVVCGSMLTALLLVLCVENAFIHRMNLAPYSSGWFIIIEAFIEWIQAFNNFRVAFLIMLLHDAPMTFINFFLLSACRCAGSEIWPWSLLMSSLSTIVSVLWRLTMLYFAYRRMVCPPKDRRSQIGTTQQESFLERIETSCSISDGGRLTEFDETWPFRFAKSRIYQKRRDLEDLGKDKYKAYLKTDLCPSKCRFPEISRNACGICCGFIRVKGTEWIVAAVKSVAFGFLVTFGYLFYVVTLGLPFCYHYTCRKGSFYSRHRCSKSCVRFYGIFFHYTLLAFSVLGVGLLLAGNVILISSVQIIGFNHIPPELNHVCIEVDRPVNIIKSHLKPSNTDPNLICKPIWENNGVGWALQRSSAGPWQTRIPISRQEMIIVSTQLAFNYSDPNFPAQTLFYDFAVLSGIKKGKEFRCRSGDSTEWRYDPKIYIEELSWPYFSACVDSLHSERKQMFNCDRIELQHRRRMQQELGLL</sequence>
<keyword evidence="1" id="KW-0812">Transmembrane</keyword>
<feature type="transmembrane region" description="Helical" evidence="1">
    <location>
        <begin position="77"/>
        <end position="102"/>
    </location>
</feature>
<keyword evidence="1" id="KW-0472">Membrane</keyword>
<reference evidence="2 3" key="2">
    <citation type="journal article" date="2019" name="G3 (Bethesda)">
        <title>Hybrid Assembly of the Genome of the Entomopathogenic Nematode Steinernema carpocapsae Identifies the X-Chromosome.</title>
        <authorList>
            <person name="Serra L."/>
            <person name="Macchietto M."/>
            <person name="Macias-Munoz A."/>
            <person name="McGill C.J."/>
            <person name="Rodriguez I.M."/>
            <person name="Rodriguez B."/>
            <person name="Murad R."/>
            <person name="Mortazavi A."/>
        </authorList>
    </citation>
    <scope>NUCLEOTIDE SEQUENCE [LARGE SCALE GENOMIC DNA]</scope>
    <source>
        <strain evidence="2 3">ALL</strain>
    </source>
</reference>
<feature type="transmembrane region" description="Helical" evidence="1">
    <location>
        <begin position="175"/>
        <end position="197"/>
    </location>
</feature>
<feature type="transmembrane region" description="Helical" evidence="1">
    <location>
        <begin position="354"/>
        <end position="378"/>
    </location>
</feature>